<accession>A0A078AIG0</accession>
<gene>
    <name evidence="2" type="primary">Contig5168.g5537</name>
    <name evidence="2" type="ORF">STYLEM_9601</name>
</gene>
<feature type="chain" id="PRO_5001729442" evidence="1">
    <location>
        <begin position="23"/>
        <end position="545"/>
    </location>
</feature>
<dbReference type="InParanoid" id="A0A078AIG0"/>
<evidence type="ECO:0000313" key="2">
    <source>
        <dbReference type="EMBL" id="CDW80598.1"/>
    </source>
</evidence>
<dbReference type="OrthoDB" id="10687624at2759"/>
<feature type="signal peptide" evidence="1">
    <location>
        <begin position="1"/>
        <end position="22"/>
    </location>
</feature>
<proteinExistence type="predicted"/>
<organism evidence="2 3">
    <name type="scientific">Stylonychia lemnae</name>
    <name type="common">Ciliate</name>
    <dbReference type="NCBI Taxonomy" id="5949"/>
    <lineage>
        <taxon>Eukaryota</taxon>
        <taxon>Sar</taxon>
        <taxon>Alveolata</taxon>
        <taxon>Ciliophora</taxon>
        <taxon>Intramacronucleata</taxon>
        <taxon>Spirotrichea</taxon>
        <taxon>Stichotrichia</taxon>
        <taxon>Sporadotrichida</taxon>
        <taxon>Oxytrichidae</taxon>
        <taxon>Stylonychinae</taxon>
        <taxon>Stylonychia</taxon>
    </lineage>
</organism>
<sequence length="545" mass="62912">MSSWSAIFKIATFTLLYSVAQCGYLQTAMDLVSRAYELPQMQISNELDTKFDQTVQILLNPKRKILVQEPSGKHRVQCSSEWVIYREGQTPQFKTEAKDFQVFLDLFRVNEDDQDEETINRKVRNSKNNLFVQQELGPNVDEVLILFDQIAAGARLATTVSNYQPCRDSVTPAVNNWWYYLNYQEQVKLGQQKQLGFWAYTDNITMTISNSADLVNKCTYSGQTTFASLATYFTKFTGFGNYILSFVMNLVSNTQNLINVMNSITAADTNCDLLKLYNDIGKIIRYVTKVDPVSASSFDDTSFLSKLDNKAIAQYADRIIQLNQKFSDMTSDLSSFLSNQEELQQLKFYTFEQLYEENFNQKHLTQKRLQKEEILRAKYGMIDRRQQIQKFNSIPTVQDTKFLTKAYQYTNMTYGFLNGTGLFGSANTTQCQANQIRYLQLLLDKIPLSLIGGKPWDLIYGLSELMAKLFPLQSTCRFGYDDQVKQVKKYLAGYQNWWDFLDTFSFNFGLFYDSIVTAFTSVTNLNYFMSGYSVGRTIYLLFFMA</sequence>
<keyword evidence="1" id="KW-0732">Signal</keyword>
<dbReference type="AlphaFoldDB" id="A0A078AIG0"/>
<keyword evidence="3" id="KW-1185">Reference proteome</keyword>
<reference evidence="2 3" key="1">
    <citation type="submission" date="2014-06" db="EMBL/GenBank/DDBJ databases">
        <authorList>
            <person name="Swart Estienne"/>
        </authorList>
    </citation>
    <scope>NUCLEOTIDE SEQUENCE [LARGE SCALE GENOMIC DNA]</scope>
    <source>
        <strain evidence="2 3">130c</strain>
    </source>
</reference>
<protein>
    <submittedName>
        <fullName evidence="2">Uncharacterized protein</fullName>
    </submittedName>
</protein>
<name>A0A078AIG0_STYLE</name>
<evidence type="ECO:0000256" key="1">
    <source>
        <dbReference type="SAM" id="SignalP"/>
    </source>
</evidence>
<dbReference type="EMBL" id="CCKQ01009138">
    <property type="protein sequence ID" value="CDW80598.1"/>
    <property type="molecule type" value="Genomic_DNA"/>
</dbReference>
<dbReference type="Proteomes" id="UP000039865">
    <property type="component" value="Unassembled WGS sequence"/>
</dbReference>
<evidence type="ECO:0000313" key="3">
    <source>
        <dbReference type="Proteomes" id="UP000039865"/>
    </source>
</evidence>